<name>A0ABR1EHK6_NECAM</name>
<proteinExistence type="predicted"/>
<protein>
    <submittedName>
        <fullName evidence="1">Uncharacterized protein</fullName>
    </submittedName>
</protein>
<organism evidence="1 2">
    <name type="scientific">Necator americanus</name>
    <name type="common">Human hookworm</name>
    <dbReference type="NCBI Taxonomy" id="51031"/>
    <lineage>
        <taxon>Eukaryota</taxon>
        <taxon>Metazoa</taxon>
        <taxon>Ecdysozoa</taxon>
        <taxon>Nematoda</taxon>
        <taxon>Chromadorea</taxon>
        <taxon>Rhabditida</taxon>
        <taxon>Rhabditina</taxon>
        <taxon>Rhabditomorpha</taxon>
        <taxon>Strongyloidea</taxon>
        <taxon>Ancylostomatidae</taxon>
        <taxon>Bunostominae</taxon>
        <taxon>Necator</taxon>
    </lineage>
</organism>
<gene>
    <name evidence="1" type="primary">Necator_chrX.g23210</name>
    <name evidence="1" type="ORF">RB195_023047</name>
</gene>
<evidence type="ECO:0000313" key="2">
    <source>
        <dbReference type="Proteomes" id="UP001303046"/>
    </source>
</evidence>
<dbReference type="Proteomes" id="UP001303046">
    <property type="component" value="Unassembled WGS sequence"/>
</dbReference>
<sequence length="242" mass="27189">MDIWPPLTNPTPMGSWQPTLWISGPGAAIRRRWARGNPLYGYLASAHQSDPGVPFEPYFMDIWPRRTNPTPVEPSHPILWISGAGAPIRRRWARGNSLYGYLASAHQSDADGLVATHFMDIWRRRTNPTPVEPSHPILWISGAGAPIRRRWARGNLTLWISGPGAPIRRRWARGNPLYGYLAPEHQSDAGGTIAPHFMDIWGSRTYPTPLCSWQPLFMDIWPPRTNPTPLDSSQPILLLSGL</sequence>
<dbReference type="EMBL" id="JAVFWL010000006">
    <property type="protein sequence ID" value="KAK6762185.1"/>
    <property type="molecule type" value="Genomic_DNA"/>
</dbReference>
<keyword evidence="2" id="KW-1185">Reference proteome</keyword>
<accession>A0ABR1EHK6</accession>
<reference evidence="1 2" key="1">
    <citation type="submission" date="2023-08" db="EMBL/GenBank/DDBJ databases">
        <title>A Necator americanus chromosomal reference genome.</title>
        <authorList>
            <person name="Ilik V."/>
            <person name="Petrzelkova K.J."/>
            <person name="Pardy F."/>
            <person name="Fuh T."/>
            <person name="Niatou-Singa F.S."/>
            <person name="Gouil Q."/>
            <person name="Baker L."/>
            <person name="Ritchie M.E."/>
            <person name="Jex A.R."/>
            <person name="Gazzola D."/>
            <person name="Li H."/>
            <person name="Toshio Fujiwara R."/>
            <person name="Zhan B."/>
            <person name="Aroian R.V."/>
            <person name="Pafco B."/>
            <person name="Schwarz E.M."/>
        </authorList>
    </citation>
    <scope>NUCLEOTIDE SEQUENCE [LARGE SCALE GENOMIC DNA]</scope>
    <source>
        <strain evidence="1 2">Aroian</strain>
        <tissue evidence="1">Whole animal</tissue>
    </source>
</reference>
<evidence type="ECO:0000313" key="1">
    <source>
        <dbReference type="EMBL" id="KAK6762185.1"/>
    </source>
</evidence>
<comment type="caution">
    <text evidence="1">The sequence shown here is derived from an EMBL/GenBank/DDBJ whole genome shotgun (WGS) entry which is preliminary data.</text>
</comment>